<gene>
    <name evidence="2" type="ORF">CO134_01595</name>
</gene>
<accession>A0A2M7Z9B5</accession>
<organism evidence="2 3">
    <name type="scientific">Candidatus Kuenenbacteria bacterium CG_4_9_14_3_um_filter_39_14</name>
    <dbReference type="NCBI Taxonomy" id="1974616"/>
    <lineage>
        <taxon>Bacteria</taxon>
        <taxon>Candidatus Kueneniibacteriota</taxon>
    </lineage>
</organism>
<dbReference type="Pfam" id="PF00583">
    <property type="entry name" value="Acetyltransf_1"/>
    <property type="match status" value="1"/>
</dbReference>
<dbReference type="PROSITE" id="PS51186">
    <property type="entry name" value="GNAT"/>
    <property type="match status" value="1"/>
</dbReference>
<dbReference type="EMBL" id="PFVG01000041">
    <property type="protein sequence ID" value="PJA92151.1"/>
    <property type="molecule type" value="Genomic_DNA"/>
</dbReference>
<reference evidence="3" key="1">
    <citation type="submission" date="2017-09" db="EMBL/GenBank/DDBJ databases">
        <title>Depth-based differentiation of microbial function through sediment-hosted aquifers and enrichment of novel symbionts in the deep terrestrial subsurface.</title>
        <authorList>
            <person name="Probst A.J."/>
            <person name="Ladd B."/>
            <person name="Jarett J.K."/>
            <person name="Geller-Mcgrath D.E."/>
            <person name="Sieber C.M.K."/>
            <person name="Emerson J.B."/>
            <person name="Anantharaman K."/>
            <person name="Thomas B.C."/>
            <person name="Malmstrom R."/>
            <person name="Stieglmeier M."/>
            <person name="Klingl A."/>
            <person name="Woyke T."/>
            <person name="Ryan C.M."/>
            <person name="Banfield J.F."/>
        </authorList>
    </citation>
    <scope>NUCLEOTIDE SEQUENCE [LARGE SCALE GENOMIC DNA]</scope>
</reference>
<dbReference type="GO" id="GO:0016747">
    <property type="term" value="F:acyltransferase activity, transferring groups other than amino-acyl groups"/>
    <property type="evidence" value="ECO:0007669"/>
    <property type="project" value="InterPro"/>
</dbReference>
<proteinExistence type="predicted"/>
<dbReference type="InterPro" id="IPR016181">
    <property type="entry name" value="Acyl_CoA_acyltransferase"/>
</dbReference>
<evidence type="ECO:0000259" key="1">
    <source>
        <dbReference type="PROSITE" id="PS51186"/>
    </source>
</evidence>
<sequence length="213" mass="25354">MLFHRQSQEKSPKGRFFDKVKYMKKEIHHFRNFSFFLKTDKELSKREKCQMHDLLIKMYPPFKTLFDKHGYYSTVKPQMEFLIKDGDKLIGTGKLLWRNVKIKGGIVKLFAFGMVVDKPYQKQGIGTELIRLNKKEVKKRKADLLYGSTRNQKVERMLEKARFEKLKVLVMYKDTITKKIKKERSSAYVFEFKKGLVDELNKLEHFYIGIGPI</sequence>
<evidence type="ECO:0000313" key="3">
    <source>
        <dbReference type="Proteomes" id="UP000229569"/>
    </source>
</evidence>
<protein>
    <recommendedName>
        <fullName evidence="1">N-acetyltransferase domain-containing protein</fullName>
    </recommendedName>
</protein>
<dbReference type="CDD" id="cd04301">
    <property type="entry name" value="NAT_SF"/>
    <property type="match status" value="1"/>
</dbReference>
<dbReference type="Proteomes" id="UP000229569">
    <property type="component" value="Unassembled WGS sequence"/>
</dbReference>
<dbReference type="InterPro" id="IPR000182">
    <property type="entry name" value="GNAT_dom"/>
</dbReference>
<name>A0A2M7Z9B5_9BACT</name>
<dbReference type="Gene3D" id="3.40.630.30">
    <property type="match status" value="1"/>
</dbReference>
<dbReference type="AlphaFoldDB" id="A0A2M7Z9B5"/>
<comment type="caution">
    <text evidence="2">The sequence shown here is derived from an EMBL/GenBank/DDBJ whole genome shotgun (WGS) entry which is preliminary data.</text>
</comment>
<evidence type="ECO:0000313" key="2">
    <source>
        <dbReference type="EMBL" id="PJA92151.1"/>
    </source>
</evidence>
<dbReference type="SUPFAM" id="SSF55729">
    <property type="entry name" value="Acyl-CoA N-acyltransferases (Nat)"/>
    <property type="match status" value="1"/>
</dbReference>
<feature type="domain" description="N-acetyltransferase" evidence="1">
    <location>
        <begin position="38"/>
        <end position="183"/>
    </location>
</feature>